<dbReference type="InterPro" id="IPR003961">
    <property type="entry name" value="FN3_dom"/>
</dbReference>
<dbReference type="InterPro" id="IPR012334">
    <property type="entry name" value="Pectin_lyas_fold"/>
</dbReference>
<dbReference type="NCBIfam" id="NF041518">
    <property type="entry name" value="choice_anch_Q"/>
    <property type="match status" value="2"/>
</dbReference>
<protein>
    <recommendedName>
        <fullName evidence="1">Fibronectin type-III domain-containing protein</fullName>
    </recommendedName>
</protein>
<reference evidence="2" key="1">
    <citation type="submission" date="2018-05" db="EMBL/GenBank/DDBJ databases">
        <authorList>
            <person name="Lanie J.A."/>
            <person name="Ng W.-L."/>
            <person name="Kazmierczak K.M."/>
            <person name="Andrzejewski T.M."/>
            <person name="Davidsen T.M."/>
            <person name="Wayne K.J."/>
            <person name="Tettelin H."/>
            <person name="Glass J.I."/>
            <person name="Rusch D."/>
            <person name="Podicherti R."/>
            <person name="Tsui H.-C.T."/>
            <person name="Winkler M.E."/>
        </authorList>
    </citation>
    <scope>NUCLEOTIDE SEQUENCE</scope>
</reference>
<accession>A0A381WQM5</accession>
<dbReference type="SUPFAM" id="SSF49265">
    <property type="entry name" value="Fibronectin type III"/>
    <property type="match status" value="1"/>
</dbReference>
<name>A0A381WQM5_9ZZZZ</name>
<dbReference type="SUPFAM" id="SSF51126">
    <property type="entry name" value="Pectin lyase-like"/>
    <property type="match status" value="2"/>
</dbReference>
<sequence>NNAIRDTVWFRNCTFKKNYVDDSGVSQGGYGTQGGAIWLDFGMNLVIVNSLFEENQAIQKEGTNGAYGGAIQISSSWSGQFRPYVWIANSRFTKNKVDHTGSNSGTNGGAINAGAPFIMVNTLIDSNSALFSGSNGRGHGGGITVSMNSQWDNQNNEIKGYNYLINNTIVNNYAGSSSDQGEGGGLVIQNANNINGTWFNNIFWGNRTNRTEKSMADNIVVQYAGQASGSDFQLNRSHNDIEFSSQESWGSNSYDMDPSFYSSTNYQLSPGSALIGAGIATFDGVAGPTFDKLGNARPNPSGSSPDLGAYENSLAVSPYPKQVTNMVGIPGGGQVTLSWDANTETDLDKYVIYTSTVQGFTPAKEDSVGETTATVYNVTGLTNNTEYYFRVAAVNTSGYRGTFSQELSVIPEYKGPVWWVDDVNGDNNGDGSSISPLLSISQALTVAAAGDTIKLLPGNYGDGNTNLNVNKSISIIGVEGPDQTIIDGGDNKLHFFFNGEDVDGEVVVRLKGIQFTNGRRFDENGNESSPGSFIAWRVDSLFVTDCVFRNNRARNSGGVMVLHSTESVFRNVDFVDNAAGSSDNDEWANGGVFSINGEENAEIVTAKFIGCLFERNRVSVGGSNSGGSGGIFNQYMGARAVFIDSEFKNNYIRANSSDSWVDAAIFRGNHHDVGSYTNYPAGSNQPYLPTVFNRCLFKDNYVDNANYVSGVLFNTAQPLKVINSVFINNHANGNNNSGTLFRSDPSPDGNDQGPVIEYINNTITNNSGFSELYAGVGFKSSIRFENNIVWDNSSPHLWVSTDDGNVLTASNNILDANAQGDYVSVDNINLNPKFKNPSSGNYQLSNNSPAIDAGLPNEIKVDYRSYYRVGTPDIGAFESGASKYFLAMVDDITEDKDTTFVELSQELKITVTTGDIDGSLVSSNETMTWNVFPNQKYVQFVSGDENTEGGDASATFSVTSQTRGKGFRFRIEAGVGDAFIRSGMYVIEELVTGAPPPVLSLSISPSDWTSDPNFTLSWETPTWAAQRDLIGAVVEVTDGISTYNQYMGFPSGDTLTNYSFTAPEAGQYDASLWLIDELGNEDKD</sequence>
<feature type="non-terminal residue" evidence="2">
    <location>
        <position position="1084"/>
    </location>
</feature>
<feature type="non-terminal residue" evidence="2">
    <location>
        <position position="1"/>
    </location>
</feature>
<gene>
    <name evidence="2" type="ORF">METZ01_LOCUS107634</name>
</gene>
<dbReference type="AlphaFoldDB" id="A0A381WQM5"/>
<dbReference type="PROSITE" id="PS50853">
    <property type="entry name" value="FN3"/>
    <property type="match status" value="1"/>
</dbReference>
<dbReference type="InterPro" id="IPR059226">
    <property type="entry name" value="Choice_anch_Q_dom"/>
</dbReference>
<dbReference type="Gene3D" id="2.60.40.10">
    <property type="entry name" value="Immunoglobulins"/>
    <property type="match status" value="1"/>
</dbReference>
<organism evidence="2">
    <name type="scientific">marine metagenome</name>
    <dbReference type="NCBI Taxonomy" id="408172"/>
    <lineage>
        <taxon>unclassified sequences</taxon>
        <taxon>metagenomes</taxon>
        <taxon>ecological metagenomes</taxon>
    </lineage>
</organism>
<evidence type="ECO:0000313" key="2">
    <source>
        <dbReference type="EMBL" id="SVA54780.1"/>
    </source>
</evidence>
<dbReference type="InterPro" id="IPR006626">
    <property type="entry name" value="PbH1"/>
</dbReference>
<dbReference type="InterPro" id="IPR013783">
    <property type="entry name" value="Ig-like_fold"/>
</dbReference>
<dbReference type="Pfam" id="PF00041">
    <property type="entry name" value="fn3"/>
    <property type="match status" value="1"/>
</dbReference>
<dbReference type="InterPro" id="IPR036116">
    <property type="entry name" value="FN3_sf"/>
</dbReference>
<dbReference type="SMART" id="SM00060">
    <property type="entry name" value="FN3"/>
    <property type="match status" value="2"/>
</dbReference>
<dbReference type="Gene3D" id="2.160.20.10">
    <property type="entry name" value="Single-stranded right-handed beta-helix, Pectin lyase-like"/>
    <property type="match status" value="2"/>
</dbReference>
<proteinExistence type="predicted"/>
<feature type="domain" description="Fibronectin type-III" evidence="1">
    <location>
        <begin position="317"/>
        <end position="414"/>
    </location>
</feature>
<dbReference type="SMART" id="SM00710">
    <property type="entry name" value="PbH1"/>
    <property type="match status" value="10"/>
</dbReference>
<evidence type="ECO:0000259" key="1">
    <source>
        <dbReference type="PROSITE" id="PS50853"/>
    </source>
</evidence>
<dbReference type="CDD" id="cd00063">
    <property type="entry name" value="FN3"/>
    <property type="match status" value="1"/>
</dbReference>
<dbReference type="InterPro" id="IPR011050">
    <property type="entry name" value="Pectin_lyase_fold/virulence"/>
</dbReference>
<dbReference type="EMBL" id="UINC01012557">
    <property type="protein sequence ID" value="SVA54780.1"/>
    <property type="molecule type" value="Genomic_DNA"/>
</dbReference>